<dbReference type="AlphaFoldDB" id="A0A9W7FSX9"/>
<accession>A0A9W7FSX9</accession>
<organism evidence="1 2">
    <name type="scientific">Triparma laevis f. longispina</name>
    <dbReference type="NCBI Taxonomy" id="1714387"/>
    <lineage>
        <taxon>Eukaryota</taxon>
        <taxon>Sar</taxon>
        <taxon>Stramenopiles</taxon>
        <taxon>Ochrophyta</taxon>
        <taxon>Bolidophyceae</taxon>
        <taxon>Parmales</taxon>
        <taxon>Triparmaceae</taxon>
        <taxon>Triparma</taxon>
    </lineage>
</organism>
<name>A0A9W7FSX9_9STRA</name>
<comment type="caution">
    <text evidence="1">The sequence shown here is derived from an EMBL/GenBank/DDBJ whole genome shotgun (WGS) entry which is preliminary data.</text>
</comment>
<proteinExistence type="predicted"/>
<sequence>MLAWIRAGWWRWEEEKPEWFTDNWKTHVPKYMFSEKGSEEVVAVEREEKKDHEGGVIDAQEFKREMERRGSINL</sequence>
<dbReference type="Proteomes" id="UP001165122">
    <property type="component" value="Unassembled WGS sequence"/>
</dbReference>
<evidence type="ECO:0000313" key="2">
    <source>
        <dbReference type="Proteomes" id="UP001165122"/>
    </source>
</evidence>
<reference evidence="2" key="1">
    <citation type="journal article" date="2023" name="Commun. Biol.">
        <title>Genome analysis of Parmales, the sister group of diatoms, reveals the evolutionary specialization of diatoms from phago-mixotrophs to photoautotrophs.</title>
        <authorList>
            <person name="Ban H."/>
            <person name="Sato S."/>
            <person name="Yoshikawa S."/>
            <person name="Yamada K."/>
            <person name="Nakamura Y."/>
            <person name="Ichinomiya M."/>
            <person name="Sato N."/>
            <person name="Blanc-Mathieu R."/>
            <person name="Endo H."/>
            <person name="Kuwata A."/>
            <person name="Ogata H."/>
        </authorList>
    </citation>
    <scope>NUCLEOTIDE SEQUENCE [LARGE SCALE GENOMIC DNA]</scope>
    <source>
        <strain evidence="2">NIES 3700</strain>
    </source>
</reference>
<evidence type="ECO:0000313" key="1">
    <source>
        <dbReference type="EMBL" id="GMI18489.1"/>
    </source>
</evidence>
<gene>
    <name evidence="1" type="ORF">TrLO_g14654</name>
</gene>
<keyword evidence="2" id="KW-1185">Reference proteome</keyword>
<protein>
    <submittedName>
        <fullName evidence="1">Uncharacterized protein</fullName>
    </submittedName>
</protein>
<dbReference type="EMBL" id="BRXW01000336">
    <property type="protein sequence ID" value="GMI18489.1"/>
    <property type="molecule type" value="Genomic_DNA"/>
</dbReference>